<name>Q6XMT9_RHOER</name>
<sequence>MPVRDLGTGLQPAGAVLIPRVRALRRPGEVDGPAARRRVLARQQRNAGHHGVEGEVRQRHRLRHLDTQPVFDHTSRHGSVLLHRSGSLGRGRCRCDGPDSDRLRGMPQPGSVRIGHALHPTFLPEAQVHMRIAHPPRDRRIFRLAFRVARDARPARRPSRYPRSSSSSIDHSLGRLVIARIGEIRMSSDWRSPPAASQRSGSTSNWKSPCSREAVQDRDLAPQVMRSGGVRPQSGSGEYRAP</sequence>
<organism evidence="2">
    <name type="scientific">Rhodococcus erythropolis</name>
    <name type="common">Arthrobacter picolinophilus</name>
    <dbReference type="NCBI Taxonomy" id="1833"/>
    <lineage>
        <taxon>Bacteria</taxon>
        <taxon>Bacillati</taxon>
        <taxon>Actinomycetota</taxon>
        <taxon>Actinomycetes</taxon>
        <taxon>Mycobacteriales</taxon>
        <taxon>Nocardiaceae</taxon>
        <taxon>Rhodococcus</taxon>
        <taxon>Rhodococcus erythropolis group</taxon>
    </lineage>
</organism>
<feature type="compositionally biased region" description="Polar residues" evidence="1">
    <location>
        <begin position="195"/>
        <end position="208"/>
    </location>
</feature>
<feature type="region of interest" description="Disordered" evidence="1">
    <location>
        <begin position="189"/>
        <end position="242"/>
    </location>
</feature>
<dbReference type="EMBL" id="AY223810">
    <property type="protein sequence ID" value="AAP74092.1"/>
    <property type="molecule type" value="Genomic_DNA"/>
</dbReference>
<proteinExistence type="predicted"/>
<evidence type="ECO:0000256" key="1">
    <source>
        <dbReference type="SAM" id="MobiDB-lite"/>
    </source>
</evidence>
<geneLocation type="plasmid" evidence="2">
    <name>pBD2</name>
</geneLocation>
<evidence type="ECO:0000313" key="2">
    <source>
        <dbReference type="EMBL" id="AAP74092.1"/>
    </source>
</evidence>
<accession>Q6XMT9</accession>
<reference evidence="2" key="1">
    <citation type="journal article" date="2003" name="J. Bacteriol.">
        <title>Complete nucleotide sequence and genetic organization of the 210-kilobase linear plasmid of Rhodococcus erythropolis BD2.</title>
        <authorList>
            <person name="Stecker C."/>
            <person name="Johann A."/>
            <person name="Herzberg C."/>
            <person name="Averhoff B."/>
            <person name="Gottschalk G."/>
        </authorList>
    </citation>
    <scope>NUCLEOTIDE SEQUENCE</scope>
    <source>
        <strain evidence="2">BD2</strain>
        <plasmid evidence="2">pBD2</plasmid>
    </source>
</reference>
<gene>
    <name evidence="2" type="ORF">PBD2.207</name>
</gene>
<protein>
    <submittedName>
        <fullName evidence="2">Uncharacterized protein</fullName>
    </submittedName>
</protein>
<keyword evidence="2" id="KW-0614">Plasmid</keyword>
<dbReference type="AlphaFoldDB" id="Q6XMT9"/>